<evidence type="ECO:0000313" key="3">
    <source>
        <dbReference type="Proteomes" id="UP000663850"/>
    </source>
</evidence>
<feature type="transmembrane region" description="Helical" evidence="1">
    <location>
        <begin position="306"/>
        <end position="323"/>
    </location>
</feature>
<keyword evidence="1" id="KW-1133">Transmembrane helix</keyword>
<name>A0A8H3H234_9AGAM</name>
<keyword evidence="1" id="KW-0812">Transmembrane</keyword>
<feature type="transmembrane region" description="Helical" evidence="1">
    <location>
        <begin position="335"/>
        <end position="353"/>
    </location>
</feature>
<organism evidence="2 3">
    <name type="scientific">Rhizoctonia solani</name>
    <dbReference type="NCBI Taxonomy" id="456999"/>
    <lineage>
        <taxon>Eukaryota</taxon>
        <taxon>Fungi</taxon>
        <taxon>Dikarya</taxon>
        <taxon>Basidiomycota</taxon>
        <taxon>Agaricomycotina</taxon>
        <taxon>Agaricomycetes</taxon>
        <taxon>Cantharellales</taxon>
        <taxon>Ceratobasidiaceae</taxon>
        <taxon>Rhizoctonia</taxon>
    </lineage>
</organism>
<comment type="caution">
    <text evidence="2">The sequence shown here is derived from an EMBL/GenBank/DDBJ whole genome shotgun (WGS) entry which is preliminary data.</text>
</comment>
<dbReference type="Proteomes" id="UP000663850">
    <property type="component" value="Unassembled WGS sequence"/>
</dbReference>
<gene>
    <name evidence="2" type="ORF">RDB_LOCUS70362</name>
</gene>
<keyword evidence="1" id="KW-0472">Membrane</keyword>
<feature type="transmembrane region" description="Helical" evidence="1">
    <location>
        <begin position="383"/>
        <end position="406"/>
    </location>
</feature>
<accession>A0A8H3H234</accession>
<dbReference type="EMBL" id="CAJMWZ010003657">
    <property type="protein sequence ID" value="CAE6477314.1"/>
    <property type="molecule type" value="Genomic_DNA"/>
</dbReference>
<sequence length="408" mass="45413">MSSLPISYTLNPKTPTEFDRFTPVHYVKIDNELVSALVLGAESTLARSTIAVGIRGSTRSVGTIVHPEGGLISYCSCIVSTQNLTDAHVAIAGHILDQCERSTDNAEITVFLYILGRQIDYYVVDHESKAIIWATEHVPESFKGATRAKHQHEYWIHMENFPGPRFSTPEDLCSLKEVLASNAIDALTSEGSTSPMSVQQIQTHLKALESFSSSGDIHQTYAVARLWNLILQSRIINKYGTPEARLDRFLTITDNPPAFAGAYASVAKLMFKRPNAHLGRCSRAWADRIAYTEEWKKFKATNEQEWKQIIGLACVLVIASLLASKQRSCLFRIPIHMALLIALASAASAYYLLDESQNLGDHAADASTYFQEREEILYGVQRIAIINSIPQTLLVWSFVIFVLSIFCP</sequence>
<dbReference type="AlphaFoldDB" id="A0A8H3H234"/>
<evidence type="ECO:0000313" key="2">
    <source>
        <dbReference type="EMBL" id="CAE6477314.1"/>
    </source>
</evidence>
<proteinExistence type="predicted"/>
<reference evidence="2" key="1">
    <citation type="submission" date="2021-01" db="EMBL/GenBank/DDBJ databases">
        <authorList>
            <person name="Kaushik A."/>
        </authorList>
    </citation>
    <scope>NUCLEOTIDE SEQUENCE</scope>
    <source>
        <strain evidence="2">Type strain: AG8-Rh-89/</strain>
    </source>
</reference>
<evidence type="ECO:0000256" key="1">
    <source>
        <dbReference type="SAM" id="Phobius"/>
    </source>
</evidence>
<protein>
    <submittedName>
        <fullName evidence="2">Uncharacterized protein</fullName>
    </submittedName>
</protein>